<evidence type="ECO:0000256" key="4">
    <source>
        <dbReference type="ARBA" id="ARBA00007353"/>
    </source>
</evidence>
<evidence type="ECO:0000256" key="12">
    <source>
        <dbReference type="RuleBase" id="RU361274"/>
    </source>
</evidence>
<proteinExistence type="inferred from homology"/>
<dbReference type="PANTHER" id="PTHR30616">
    <property type="entry name" value="UNCHARACTERIZED PROTEIN YFIH"/>
    <property type="match status" value="1"/>
</dbReference>
<evidence type="ECO:0000256" key="7">
    <source>
        <dbReference type="ARBA" id="ARBA00022801"/>
    </source>
</evidence>
<keyword evidence="7" id="KW-0378">Hydrolase</keyword>
<keyword evidence="14" id="KW-1185">Reference proteome</keyword>
<sequence>MREPFQLKQHEELRWLELSNWMEQVPGLQAGFSTRIGGQRPATSLAFNTALHVGDEAEQVIANRKRLAEALPLPFHTYTCAEQVHGCSVHRVTREDAGSGRESRDSAIPNADALITDEPGVWLASFYADCVPIYLLDPVHRVIGLAHAGWKGTTLEIARHTMEAMQKQYGSKPEEMRAAIGPAIGICCYEVDARVYEACKSLFTEAEWNRLEPVLMQQTDESHWRANLKECNRQIMMKAGIMATHIECTEYCTACRQDLFFSHRKEAGKAGRMMSWIAFSDEGERNASSC</sequence>
<accession>A0ABW5RC24</accession>
<evidence type="ECO:0000256" key="8">
    <source>
        <dbReference type="ARBA" id="ARBA00022833"/>
    </source>
</evidence>
<comment type="catalytic activity">
    <reaction evidence="9">
        <text>adenosine + H2O + H(+) = inosine + NH4(+)</text>
        <dbReference type="Rhea" id="RHEA:24408"/>
        <dbReference type="ChEBI" id="CHEBI:15377"/>
        <dbReference type="ChEBI" id="CHEBI:15378"/>
        <dbReference type="ChEBI" id="CHEBI:16335"/>
        <dbReference type="ChEBI" id="CHEBI:17596"/>
        <dbReference type="ChEBI" id="CHEBI:28938"/>
        <dbReference type="EC" id="3.5.4.4"/>
    </reaction>
    <physiologicalReaction direction="left-to-right" evidence="9">
        <dbReference type="Rhea" id="RHEA:24409"/>
    </physiologicalReaction>
</comment>
<comment type="function">
    <text evidence="3">Purine nucleoside enzyme that catalyzes the phosphorolysis of adenosine and inosine nucleosides, yielding D-ribose 1-phosphate and the respective free bases, adenine and hypoxanthine. Also catalyzes the phosphorolysis of S-methyl-5'-thioadenosine into adenine and S-methyl-5-thio-alpha-D-ribose 1-phosphate. Also has adenosine deaminase activity.</text>
</comment>
<comment type="catalytic activity">
    <reaction evidence="10">
        <text>adenosine + phosphate = alpha-D-ribose 1-phosphate + adenine</text>
        <dbReference type="Rhea" id="RHEA:27642"/>
        <dbReference type="ChEBI" id="CHEBI:16335"/>
        <dbReference type="ChEBI" id="CHEBI:16708"/>
        <dbReference type="ChEBI" id="CHEBI:43474"/>
        <dbReference type="ChEBI" id="CHEBI:57720"/>
        <dbReference type="EC" id="2.4.2.1"/>
    </reaction>
    <physiologicalReaction direction="left-to-right" evidence="10">
        <dbReference type="Rhea" id="RHEA:27643"/>
    </physiologicalReaction>
</comment>
<keyword evidence="5" id="KW-0808">Transferase</keyword>
<keyword evidence="8" id="KW-0862">Zinc</keyword>
<comment type="caution">
    <text evidence="13">The sequence shown here is derived from an EMBL/GenBank/DDBJ whole genome shotgun (WGS) entry which is preliminary data.</text>
</comment>
<keyword evidence="6" id="KW-0479">Metal-binding</keyword>
<dbReference type="RefSeq" id="WP_379929845.1">
    <property type="nucleotide sequence ID" value="NZ_JBHUMM010000037.1"/>
</dbReference>
<dbReference type="InterPro" id="IPR003730">
    <property type="entry name" value="Cu_polyphenol_OxRdtase"/>
</dbReference>
<comment type="catalytic activity">
    <reaction evidence="11">
        <text>S-methyl-5'-thioadenosine + phosphate = 5-(methylsulfanyl)-alpha-D-ribose 1-phosphate + adenine</text>
        <dbReference type="Rhea" id="RHEA:11852"/>
        <dbReference type="ChEBI" id="CHEBI:16708"/>
        <dbReference type="ChEBI" id="CHEBI:17509"/>
        <dbReference type="ChEBI" id="CHEBI:43474"/>
        <dbReference type="ChEBI" id="CHEBI:58533"/>
        <dbReference type="EC" id="2.4.2.28"/>
    </reaction>
    <physiologicalReaction direction="left-to-right" evidence="11">
        <dbReference type="Rhea" id="RHEA:11853"/>
    </physiologicalReaction>
</comment>
<gene>
    <name evidence="13" type="primary">pgeF</name>
    <name evidence="13" type="ORF">ACFSUC_12045</name>
</gene>
<evidence type="ECO:0000256" key="6">
    <source>
        <dbReference type="ARBA" id="ARBA00022723"/>
    </source>
</evidence>
<dbReference type="SUPFAM" id="SSF64438">
    <property type="entry name" value="CNF1/YfiH-like putative cysteine hydrolases"/>
    <property type="match status" value="1"/>
</dbReference>
<dbReference type="Gene3D" id="3.60.140.10">
    <property type="entry name" value="CNF1/YfiH-like putative cysteine hydrolases"/>
    <property type="match status" value="1"/>
</dbReference>
<dbReference type="Proteomes" id="UP001597497">
    <property type="component" value="Unassembled WGS sequence"/>
</dbReference>
<dbReference type="PANTHER" id="PTHR30616:SF2">
    <property type="entry name" value="PURINE NUCLEOSIDE PHOSPHORYLASE LACC1"/>
    <property type="match status" value="1"/>
</dbReference>
<reference evidence="14" key="1">
    <citation type="journal article" date="2019" name="Int. J. Syst. Evol. Microbiol.">
        <title>The Global Catalogue of Microorganisms (GCM) 10K type strain sequencing project: providing services to taxonomists for standard genome sequencing and annotation.</title>
        <authorList>
            <consortium name="The Broad Institute Genomics Platform"/>
            <consortium name="The Broad Institute Genome Sequencing Center for Infectious Disease"/>
            <person name="Wu L."/>
            <person name="Ma J."/>
        </authorList>
    </citation>
    <scope>NUCLEOTIDE SEQUENCE [LARGE SCALE GENOMIC DNA]</scope>
    <source>
        <strain evidence="14">KCTC 33676</strain>
    </source>
</reference>
<evidence type="ECO:0000313" key="13">
    <source>
        <dbReference type="EMBL" id="MFD2672296.1"/>
    </source>
</evidence>
<evidence type="ECO:0000256" key="5">
    <source>
        <dbReference type="ARBA" id="ARBA00022679"/>
    </source>
</evidence>
<name>A0ABW5RC24_9BACL</name>
<comment type="cofactor">
    <cofactor evidence="2">
        <name>Zn(2+)</name>
        <dbReference type="ChEBI" id="CHEBI:29105"/>
    </cofactor>
</comment>
<organism evidence="13 14">
    <name type="scientific">Marinicrinis sediminis</name>
    <dbReference type="NCBI Taxonomy" id="1652465"/>
    <lineage>
        <taxon>Bacteria</taxon>
        <taxon>Bacillati</taxon>
        <taxon>Bacillota</taxon>
        <taxon>Bacilli</taxon>
        <taxon>Bacillales</taxon>
        <taxon>Paenibacillaceae</taxon>
    </lineage>
</organism>
<evidence type="ECO:0000256" key="2">
    <source>
        <dbReference type="ARBA" id="ARBA00001947"/>
    </source>
</evidence>
<dbReference type="EMBL" id="JBHUMM010000037">
    <property type="protein sequence ID" value="MFD2672296.1"/>
    <property type="molecule type" value="Genomic_DNA"/>
</dbReference>
<dbReference type="Pfam" id="PF02578">
    <property type="entry name" value="Cu-oxidase_4"/>
    <property type="match status" value="1"/>
</dbReference>
<dbReference type="InterPro" id="IPR011324">
    <property type="entry name" value="Cytotoxic_necrot_fac-like_cat"/>
</dbReference>
<evidence type="ECO:0000256" key="9">
    <source>
        <dbReference type="ARBA" id="ARBA00047989"/>
    </source>
</evidence>
<comment type="similarity">
    <text evidence="4 12">Belongs to the purine nucleoside phosphorylase YfiH/LACC1 family.</text>
</comment>
<dbReference type="NCBIfam" id="TIGR00726">
    <property type="entry name" value="peptidoglycan editing factor PgeF"/>
    <property type="match status" value="1"/>
</dbReference>
<evidence type="ECO:0000256" key="1">
    <source>
        <dbReference type="ARBA" id="ARBA00000553"/>
    </source>
</evidence>
<comment type="catalytic activity">
    <reaction evidence="1">
        <text>inosine + phosphate = alpha-D-ribose 1-phosphate + hypoxanthine</text>
        <dbReference type="Rhea" id="RHEA:27646"/>
        <dbReference type="ChEBI" id="CHEBI:17368"/>
        <dbReference type="ChEBI" id="CHEBI:17596"/>
        <dbReference type="ChEBI" id="CHEBI:43474"/>
        <dbReference type="ChEBI" id="CHEBI:57720"/>
        <dbReference type="EC" id="2.4.2.1"/>
    </reaction>
    <physiologicalReaction direction="left-to-right" evidence="1">
        <dbReference type="Rhea" id="RHEA:27647"/>
    </physiologicalReaction>
</comment>
<evidence type="ECO:0000256" key="3">
    <source>
        <dbReference type="ARBA" id="ARBA00003215"/>
    </source>
</evidence>
<dbReference type="CDD" id="cd16833">
    <property type="entry name" value="YfiH"/>
    <property type="match status" value="1"/>
</dbReference>
<protein>
    <recommendedName>
        <fullName evidence="12">Purine nucleoside phosphorylase</fullName>
    </recommendedName>
</protein>
<evidence type="ECO:0000313" key="14">
    <source>
        <dbReference type="Proteomes" id="UP001597497"/>
    </source>
</evidence>
<evidence type="ECO:0000256" key="11">
    <source>
        <dbReference type="ARBA" id="ARBA00049893"/>
    </source>
</evidence>
<dbReference type="InterPro" id="IPR038371">
    <property type="entry name" value="Cu_polyphenol_OxRdtase_sf"/>
</dbReference>
<evidence type="ECO:0000256" key="10">
    <source>
        <dbReference type="ARBA" id="ARBA00048968"/>
    </source>
</evidence>